<feature type="compositionally biased region" description="Polar residues" evidence="1">
    <location>
        <begin position="717"/>
        <end position="729"/>
    </location>
</feature>
<feature type="region of interest" description="Disordered" evidence="1">
    <location>
        <begin position="444"/>
        <end position="473"/>
    </location>
</feature>
<reference evidence="2" key="1">
    <citation type="journal article" date="2010" name="Science">
        <title>Plasticity of animal genome architecture unmasked by rapid evolution of a pelagic tunicate.</title>
        <authorList>
            <person name="Denoeud F."/>
            <person name="Henriet S."/>
            <person name="Mungpakdee S."/>
            <person name="Aury J.M."/>
            <person name="Da Silva C."/>
            <person name="Brinkmann H."/>
            <person name="Mikhaleva J."/>
            <person name="Olsen L.C."/>
            <person name="Jubin C."/>
            <person name="Canestro C."/>
            <person name="Bouquet J.M."/>
            <person name="Danks G."/>
            <person name="Poulain J."/>
            <person name="Campsteijn C."/>
            <person name="Adamski M."/>
            <person name="Cross I."/>
            <person name="Yadetie F."/>
            <person name="Muffato M."/>
            <person name="Louis A."/>
            <person name="Butcher S."/>
            <person name="Tsagkogeorga G."/>
            <person name="Konrad A."/>
            <person name="Singh S."/>
            <person name="Jensen M.F."/>
            <person name="Cong E.H."/>
            <person name="Eikeseth-Otteraa H."/>
            <person name="Noel B."/>
            <person name="Anthouard V."/>
            <person name="Porcel B.M."/>
            <person name="Kachouri-Lafond R."/>
            <person name="Nishino A."/>
            <person name="Ugolini M."/>
            <person name="Chourrout P."/>
            <person name="Nishida H."/>
            <person name="Aasland R."/>
            <person name="Huzurbazar S."/>
            <person name="Westhof E."/>
            <person name="Delsuc F."/>
            <person name="Lehrach H."/>
            <person name="Reinhardt R."/>
            <person name="Weissenbach J."/>
            <person name="Roy S.W."/>
            <person name="Artiguenave F."/>
            <person name="Postlethwait J.H."/>
            <person name="Manak J.R."/>
            <person name="Thompson E.M."/>
            <person name="Jaillon O."/>
            <person name="Du Pasquier L."/>
            <person name="Boudinot P."/>
            <person name="Liberles D.A."/>
            <person name="Volff J.N."/>
            <person name="Philippe H."/>
            <person name="Lenhard B."/>
            <person name="Roest Crollius H."/>
            <person name="Wincker P."/>
            <person name="Chourrout D."/>
        </authorList>
    </citation>
    <scope>NUCLEOTIDE SEQUENCE [LARGE SCALE GENOMIC DNA]</scope>
</reference>
<dbReference type="AlphaFoldDB" id="E4YEK2"/>
<proteinExistence type="predicted"/>
<feature type="compositionally biased region" description="Polar residues" evidence="1">
    <location>
        <begin position="453"/>
        <end position="462"/>
    </location>
</feature>
<feature type="compositionally biased region" description="Polar residues" evidence="1">
    <location>
        <begin position="674"/>
        <end position="698"/>
    </location>
</feature>
<feature type="region of interest" description="Disordered" evidence="1">
    <location>
        <begin position="515"/>
        <end position="593"/>
    </location>
</feature>
<feature type="compositionally biased region" description="Low complexity" evidence="1">
    <location>
        <begin position="530"/>
        <end position="543"/>
    </location>
</feature>
<sequence length="1002" mass="109696">MKKIDSEGFITPRRSSRLNHQPTHTPDIATSCQFEVLALPTSFSSEDLPSVPLVSSGPSPMAVTRKKKKKICIPDMAEEVPRVLTREVVDRTLRSLHVTPPEKKKLPKKKRRSQESTPAFQPLPLSEILPALDQVMSHSEPLDLSCSVLDYSPFNSESVPLSAGFTVEAVDPTVTSVLDDIEINSDGNFVDVTTWQPLSAGCRDYFFYLQFIQLLVCPQLFIMVNYGTRMEFEAISVMVSLLTALLQSAFPTAPLIESEILTSIFGAIIDADYHSSARLTDDLSPALLDVCFTMVDYLLLVTVANPVSSQIEDAELKLSQSLKRLNPPLNLEILGPNQSLSLSVSLPSKFTEEMRSTHGAQVLSSCFVIKPDLRRTPLPSVYPSLDMFPSFMDKLQVSCDDTSLSDGLSAKSLQLAGFFRRPFRLMVPSISTCISSKRSSLMAPPCDHRDASLPQSTSVLPTPSSPDIPDLTITSSTGDLYSIRITPTGVEAYKMVPIDMSTFLHVIGPHIGELGFHPDNSGKEGPRPSSPSAPASESTVPQATAPPTPPTTSVATRSSTKRTHSEQTLDVNVSDSNPPTDRPIDVCEPPGKKFMSDRVSDDLSVDGSLLIFDADIPASSTPTLDHLPLMTPLESEQSVGGHDSEFSCSESETEITVNDPQPSSCQLPRPISSACDQGSGSQALSIENSCPSVPNINDETTDARLTDSSPLADAQPPVQSSSVGDENITTPDETLLVSDRCTAPYLRLIRHCQEKMYNTRPWVGRVDLVNPIRHVNKEFSEEIRYPSTFERNLRDALSIVDGQRGRAPGRLPPASNDALLSAFRNFVVAHMTVPAEVDLDELNSTFKPLLSNLPQLVTDFPDLLARLLLCDSYSQASPLTIPFYLDGKYQQHSSTAVMQKPSFLEIPSTMFGFGQGTDALKCLMLVYEHLTYAHPFTRLQPEIINQICLRSYSWTWCQTSPSQETRDRANCVLSSCSNICCQLAGPCLARHSTFVAGLSDNM</sequence>
<feature type="compositionally biased region" description="Basic and acidic residues" evidence="1">
    <location>
        <begin position="582"/>
        <end position="593"/>
    </location>
</feature>
<evidence type="ECO:0000256" key="1">
    <source>
        <dbReference type="SAM" id="MobiDB-lite"/>
    </source>
</evidence>
<dbReference type="Proteomes" id="UP000011014">
    <property type="component" value="Unassembled WGS sequence"/>
</dbReference>
<feature type="compositionally biased region" description="Polar residues" evidence="1">
    <location>
        <begin position="566"/>
        <end position="579"/>
    </location>
</feature>
<feature type="region of interest" description="Disordered" evidence="1">
    <location>
        <begin position="634"/>
        <end position="729"/>
    </location>
</feature>
<feature type="compositionally biased region" description="Polar residues" evidence="1">
    <location>
        <begin position="646"/>
        <end position="666"/>
    </location>
</feature>
<name>E4YEK2_OIKDI</name>
<feature type="region of interest" description="Disordered" evidence="1">
    <location>
        <begin position="95"/>
        <end position="118"/>
    </location>
</feature>
<accession>E4YEK2</accession>
<organism evidence="2">
    <name type="scientific">Oikopleura dioica</name>
    <name type="common">Tunicate</name>
    <dbReference type="NCBI Taxonomy" id="34765"/>
    <lineage>
        <taxon>Eukaryota</taxon>
        <taxon>Metazoa</taxon>
        <taxon>Chordata</taxon>
        <taxon>Tunicata</taxon>
        <taxon>Appendicularia</taxon>
        <taxon>Copelata</taxon>
        <taxon>Oikopleuridae</taxon>
        <taxon>Oikopleura</taxon>
    </lineage>
</organism>
<dbReference type="EMBL" id="FN654461">
    <property type="protein sequence ID" value="CBY33939.1"/>
    <property type="molecule type" value="Genomic_DNA"/>
</dbReference>
<evidence type="ECO:0000313" key="2">
    <source>
        <dbReference type="EMBL" id="CBY33939.1"/>
    </source>
</evidence>
<feature type="region of interest" description="Disordered" evidence="1">
    <location>
        <begin position="1"/>
        <end position="26"/>
    </location>
</feature>
<gene>
    <name evidence="2" type="ORF">GSOID_T00021914001</name>
</gene>
<protein>
    <submittedName>
        <fullName evidence="2">Uncharacterized protein</fullName>
    </submittedName>
</protein>